<protein>
    <recommendedName>
        <fullName evidence="4">Fungal-type protein kinase domain-containing protein</fullName>
    </recommendedName>
</protein>
<organism evidence="2 3">
    <name type="scientific">Clathrus columnatus</name>
    <dbReference type="NCBI Taxonomy" id="1419009"/>
    <lineage>
        <taxon>Eukaryota</taxon>
        <taxon>Fungi</taxon>
        <taxon>Dikarya</taxon>
        <taxon>Basidiomycota</taxon>
        <taxon>Agaricomycotina</taxon>
        <taxon>Agaricomycetes</taxon>
        <taxon>Phallomycetidae</taxon>
        <taxon>Phallales</taxon>
        <taxon>Clathraceae</taxon>
        <taxon>Clathrus</taxon>
    </lineage>
</organism>
<comment type="caution">
    <text evidence="2">The sequence shown here is derived from an EMBL/GenBank/DDBJ whole genome shotgun (WGS) entry which is preliminary data.</text>
</comment>
<dbReference type="AlphaFoldDB" id="A0AAV5AJ74"/>
<dbReference type="Proteomes" id="UP001050691">
    <property type="component" value="Unassembled WGS sequence"/>
</dbReference>
<evidence type="ECO:0000313" key="2">
    <source>
        <dbReference type="EMBL" id="GJJ12010.1"/>
    </source>
</evidence>
<gene>
    <name evidence="2" type="ORF">Clacol_006248</name>
</gene>
<evidence type="ECO:0008006" key="4">
    <source>
        <dbReference type="Google" id="ProtNLM"/>
    </source>
</evidence>
<proteinExistence type="predicted"/>
<accession>A0AAV5AJ74</accession>
<name>A0AAV5AJ74_9AGAM</name>
<evidence type="ECO:0000256" key="1">
    <source>
        <dbReference type="SAM" id="MobiDB-lite"/>
    </source>
</evidence>
<sequence length="472" mass="53352">MAELNPSDSHFSQPLASTPQPRSSNPVAFKQSESSTFTSTGQTRDSRMGQLWKEVINRIIGPMPVETFLREFEIVPILNGKSPPLNSYQQKISIVSNCKKKEEMYIPSVEAIRPLCPRFCVADTHNIPLQTFRDITIKPNFCPYNIKKPSKDEKRDITNVEIDDPLCDDKRGIDVSVTEPSRANKEKARAVLGDVRMLQLSVKSSFYIVPYDPTIALADQRGDSGPILCSMEKQFSSKTPGDSHIATVFNAGDILDQITRLQEFVEAKKRPGWGKDLPKKLREHLHYRLVLAEVEFPLTTFSSTKDLLRIMREALIDWDLSKPENDPAQAREAGRTHNKSPVFFQGTWQFTAARLLSSGTVEPLSLTDDIESFIYVLTCIAFKYTRHDMPSSLLTGFLRNTFDYAIGGEDGSLDNGGHKARYLQVPDELREANSNSKNLLHLLLEITETISTRYRKLPDSQNPLRQSWGNKN</sequence>
<reference evidence="2" key="1">
    <citation type="submission" date="2021-10" db="EMBL/GenBank/DDBJ databases">
        <title>De novo Genome Assembly of Clathrus columnatus (Basidiomycota, Fungi) Using Illumina and Nanopore Sequence Data.</title>
        <authorList>
            <person name="Ogiso-Tanaka E."/>
            <person name="Itagaki H."/>
            <person name="Hosoya T."/>
            <person name="Hosaka K."/>
        </authorList>
    </citation>
    <scope>NUCLEOTIDE SEQUENCE</scope>
    <source>
        <strain evidence="2">MO-923</strain>
    </source>
</reference>
<feature type="compositionally biased region" description="Polar residues" evidence="1">
    <location>
        <begin position="1"/>
        <end position="43"/>
    </location>
</feature>
<feature type="region of interest" description="Disordered" evidence="1">
    <location>
        <begin position="1"/>
        <end position="45"/>
    </location>
</feature>
<dbReference type="EMBL" id="BPWL01000007">
    <property type="protein sequence ID" value="GJJ12010.1"/>
    <property type="molecule type" value="Genomic_DNA"/>
</dbReference>
<evidence type="ECO:0000313" key="3">
    <source>
        <dbReference type="Proteomes" id="UP001050691"/>
    </source>
</evidence>
<keyword evidence="3" id="KW-1185">Reference proteome</keyword>